<accession>A0A4P2QEN5</accession>
<dbReference type="SUPFAM" id="SSF47240">
    <property type="entry name" value="Ferritin-like"/>
    <property type="match status" value="1"/>
</dbReference>
<reference evidence="1 2" key="1">
    <citation type="submission" date="2015-09" db="EMBL/GenBank/DDBJ databases">
        <title>Sorangium comparison.</title>
        <authorList>
            <person name="Zaburannyi N."/>
            <person name="Bunk B."/>
            <person name="Overmann J."/>
            <person name="Mueller R."/>
        </authorList>
    </citation>
    <scope>NUCLEOTIDE SEQUENCE [LARGE SCALE GENOMIC DNA]</scope>
    <source>
        <strain evidence="1 2">So ceGT47</strain>
    </source>
</reference>
<dbReference type="OrthoDB" id="5497493at2"/>
<organism evidence="1 2">
    <name type="scientific">Sorangium cellulosum</name>
    <name type="common">Polyangium cellulosum</name>
    <dbReference type="NCBI Taxonomy" id="56"/>
    <lineage>
        <taxon>Bacteria</taxon>
        <taxon>Pseudomonadati</taxon>
        <taxon>Myxococcota</taxon>
        <taxon>Polyangia</taxon>
        <taxon>Polyangiales</taxon>
        <taxon>Polyangiaceae</taxon>
        <taxon>Sorangium</taxon>
    </lineage>
</organism>
<dbReference type="Proteomes" id="UP000295781">
    <property type="component" value="Chromosome"/>
</dbReference>
<dbReference type="RefSeq" id="WP_129356056.1">
    <property type="nucleotide sequence ID" value="NZ_CP012670.1"/>
</dbReference>
<name>A0A4P2QEN5_SORCE</name>
<proteinExistence type="predicted"/>
<dbReference type="GO" id="GO:0004322">
    <property type="term" value="F:ferroxidase activity"/>
    <property type="evidence" value="ECO:0007669"/>
    <property type="project" value="UniProtKB-EC"/>
</dbReference>
<dbReference type="EC" id="1.16.3.1" evidence="1"/>
<keyword evidence="1" id="KW-0560">Oxidoreductase</keyword>
<evidence type="ECO:0000313" key="1">
    <source>
        <dbReference type="EMBL" id="AUX27643.1"/>
    </source>
</evidence>
<dbReference type="AlphaFoldDB" id="A0A4P2QEN5"/>
<dbReference type="EMBL" id="CP012670">
    <property type="protein sequence ID" value="AUX27643.1"/>
    <property type="molecule type" value="Genomic_DNA"/>
</dbReference>
<dbReference type="PROSITE" id="PS51257">
    <property type="entry name" value="PROKAR_LIPOPROTEIN"/>
    <property type="match status" value="1"/>
</dbReference>
<protein>
    <submittedName>
        <fullName evidence="1">Ferritin</fullName>
        <ecNumber evidence="1">1.16.3.1</ecNumber>
    </submittedName>
</protein>
<dbReference type="InterPro" id="IPR009078">
    <property type="entry name" value="Ferritin-like_SF"/>
</dbReference>
<sequence>MRSPRPIDKILRHVLSLSLAPVVGGCGIDTSGFEPIACTSDHETSFLAGIEPEEPADYIELRQFEAFTVEPEMRTREAIGEKCSGATDKAACEAAVAEAAPRQGFPLGECGSFCEHHILIVNKGDDVTVIDTPEGVRAWLGPVDTPSDAMIAAALAGYNIGCSNPDTSGFKAVGGGYEVLATQTTSDCTPYERTLYVVSVGADGAVRELESEVIVSEDGGCVGRRPAGLVRRGGRGATRVGAYFANIAQLEAASVWAFEALGRELAHHGAPRRLTERARAAQRDEVRHARVMRRVAARYGGRWQEPRVEPRPVRSLEELAIDNAAEGCVRETYGALVGMWQARFARDPRVRRAMTRIARDETRHAKLSWAIDAWVRPRLSPAARRRVEEARRGALYGVAEDAGRPVDRALVVHAGVPGEQAARRLARNFAEAIAASS</sequence>
<evidence type="ECO:0000313" key="2">
    <source>
        <dbReference type="Proteomes" id="UP000295781"/>
    </source>
</evidence>
<dbReference type="CDD" id="cd00657">
    <property type="entry name" value="Ferritin_like"/>
    <property type="match status" value="1"/>
</dbReference>
<gene>
    <name evidence="1" type="primary">ftn</name>
    <name evidence="1" type="ORF">SOCEGT47_082410</name>
</gene>